<keyword evidence="4" id="KW-0564">Palmitate</keyword>
<accession>A0A2S7F4X9</accession>
<keyword evidence="2" id="KW-0732">Signal</keyword>
<keyword evidence="1" id="KW-1003">Cell membrane</keyword>
<dbReference type="AlphaFoldDB" id="A0A2S7F4X9"/>
<proteinExistence type="predicted"/>
<dbReference type="Proteomes" id="UP000238081">
    <property type="component" value="Unassembled WGS sequence"/>
</dbReference>
<sequence length="435" mass="50341">MKGEVIKVLKNIKRVWIIILLAMIGFAIQIVALSKSFNYEKDDKKLNFLHGNIDFVSNRTDKSNELNELVDEFEKMYPNVHVNLELIGDVEEILERKAAVGDLPDVTLVPASIDKGEFSSYFLPIDDLGFNGDNMYDYVSGLGSDNLLYTMPTSSLWQGVIYNKEIFNNLGIDNYPKTEKEFFNVCSKIKNNGIVPIALNYRQSWIMNTWIDTIPYLYNAHMEDKLIGESKDVFSSDGEIYKSLNFVKKIYTSGYCESDIVNYDWAQCKDDIINGKTAMIIWNSDFINQLVDLGMDKNDLGMFPIPETNVIKMIGDYRIGISKNTKYPEASKVFLKFLFEEDRYANAVNIMSSLRDSEENLKMIDELNKFDIPVIFQESIAAQNDEENKLHDKYTYLRKSIGLDYTFIQNYITSEDTKKIEKEANDKWRLYRDKE</sequence>
<evidence type="ECO:0000313" key="7">
    <source>
        <dbReference type="EMBL" id="PPV11933.1"/>
    </source>
</evidence>
<dbReference type="InterPro" id="IPR050490">
    <property type="entry name" value="Bact_solute-bd_prot1"/>
</dbReference>
<evidence type="ECO:0000256" key="4">
    <source>
        <dbReference type="ARBA" id="ARBA00023139"/>
    </source>
</evidence>
<gene>
    <name evidence="7" type="ORF">AWN73_06405</name>
</gene>
<dbReference type="EMBL" id="LRDH01000173">
    <property type="protein sequence ID" value="PPV11933.1"/>
    <property type="molecule type" value="Genomic_DNA"/>
</dbReference>
<evidence type="ECO:0000256" key="2">
    <source>
        <dbReference type="ARBA" id="ARBA00022729"/>
    </source>
</evidence>
<evidence type="ECO:0000256" key="6">
    <source>
        <dbReference type="SAM" id="Phobius"/>
    </source>
</evidence>
<evidence type="ECO:0000256" key="3">
    <source>
        <dbReference type="ARBA" id="ARBA00023136"/>
    </source>
</evidence>
<name>A0A2S7F4X9_CLOBU</name>
<dbReference type="Pfam" id="PF01547">
    <property type="entry name" value="SBP_bac_1"/>
    <property type="match status" value="1"/>
</dbReference>
<evidence type="ECO:0000256" key="5">
    <source>
        <dbReference type="ARBA" id="ARBA00023288"/>
    </source>
</evidence>
<dbReference type="SUPFAM" id="SSF53850">
    <property type="entry name" value="Periplasmic binding protein-like II"/>
    <property type="match status" value="1"/>
</dbReference>
<protein>
    <submittedName>
        <fullName evidence="7">ABC transporter substrate-binding protein</fullName>
    </submittedName>
</protein>
<dbReference type="InterPro" id="IPR006059">
    <property type="entry name" value="SBP"/>
</dbReference>
<dbReference type="PANTHER" id="PTHR43649:SF33">
    <property type="entry name" value="POLYGALACTURONAN_RHAMNOGALACTURONAN-BINDING PROTEIN YTCQ"/>
    <property type="match status" value="1"/>
</dbReference>
<comment type="caution">
    <text evidence="7">The sequence shown here is derived from an EMBL/GenBank/DDBJ whole genome shotgun (WGS) entry which is preliminary data.</text>
</comment>
<dbReference type="PANTHER" id="PTHR43649">
    <property type="entry name" value="ARABINOSE-BINDING PROTEIN-RELATED"/>
    <property type="match status" value="1"/>
</dbReference>
<dbReference type="Gene3D" id="3.40.190.10">
    <property type="entry name" value="Periplasmic binding protein-like II"/>
    <property type="match status" value="2"/>
</dbReference>
<evidence type="ECO:0000256" key="1">
    <source>
        <dbReference type="ARBA" id="ARBA00022475"/>
    </source>
</evidence>
<keyword evidence="5" id="KW-0449">Lipoprotein</keyword>
<organism evidence="7 8">
    <name type="scientific">Clostridium butyricum</name>
    <dbReference type="NCBI Taxonomy" id="1492"/>
    <lineage>
        <taxon>Bacteria</taxon>
        <taxon>Bacillati</taxon>
        <taxon>Bacillota</taxon>
        <taxon>Clostridia</taxon>
        <taxon>Eubacteriales</taxon>
        <taxon>Clostridiaceae</taxon>
        <taxon>Clostridium</taxon>
    </lineage>
</organism>
<reference evidence="7 8" key="1">
    <citation type="submission" date="2016-01" db="EMBL/GenBank/DDBJ databases">
        <title>Characterization of the Clostridium difficile lineages that are prevalent in Hong Kong and China.</title>
        <authorList>
            <person name="Kwok J.S.-L."/>
            <person name="Lam W.-Y."/>
            <person name="Ip M."/>
            <person name="Chan T.-F."/>
            <person name="Hawkey P.M."/>
            <person name="Tsui S.K.-W."/>
        </authorList>
    </citation>
    <scope>NUCLEOTIDE SEQUENCE [LARGE SCALE GENOMIC DNA]</scope>
    <source>
        <strain evidence="7 8">300064</strain>
    </source>
</reference>
<evidence type="ECO:0000313" key="8">
    <source>
        <dbReference type="Proteomes" id="UP000238081"/>
    </source>
</evidence>
<keyword evidence="6" id="KW-1133">Transmembrane helix</keyword>
<feature type="transmembrane region" description="Helical" evidence="6">
    <location>
        <begin position="12"/>
        <end position="32"/>
    </location>
</feature>
<keyword evidence="3 6" id="KW-0472">Membrane</keyword>
<keyword evidence="6" id="KW-0812">Transmembrane</keyword>